<comment type="function">
    <text evidence="1 15 16">Specifically methylates guanosine-37 in various tRNAs.</text>
</comment>
<keyword evidence="10 15" id="KW-0949">S-adenosyl-L-methionine</keyword>
<dbReference type="Pfam" id="PF01746">
    <property type="entry name" value="tRNA_m1G_MT"/>
    <property type="match status" value="1"/>
</dbReference>
<protein>
    <recommendedName>
        <fullName evidence="6 15">tRNA (guanine-N(1)-)-methyltransferase</fullName>
        <ecNumber evidence="5 15">2.1.1.228</ecNumber>
    </recommendedName>
    <alternativeName>
        <fullName evidence="12 15">M1G-methyltransferase</fullName>
    </alternativeName>
    <alternativeName>
        <fullName evidence="13 15">tRNA [GM37] methyltransferase</fullName>
    </alternativeName>
</protein>
<gene>
    <name evidence="15 18" type="primary">trmD</name>
    <name evidence="18" type="ORF">QEH59_09340</name>
</gene>
<evidence type="ECO:0000313" key="19">
    <source>
        <dbReference type="Proteomes" id="UP001243717"/>
    </source>
</evidence>
<evidence type="ECO:0000256" key="6">
    <source>
        <dbReference type="ARBA" id="ARBA00014679"/>
    </source>
</evidence>
<dbReference type="GO" id="GO:0032259">
    <property type="term" value="P:methylation"/>
    <property type="evidence" value="ECO:0007669"/>
    <property type="project" value="UniProtKB-KW"/>
</dbReference>
<dbReference type="Gene3D" id="3.40.1280.10">
    <property type="match status" value="1"/>
</dbReference>
<dbReference type="Proteomes" id="UP001243717">
    <property type="component" value="Unassembled WGS sequence"/>
</dbReference>
<dbReference type="InterPro" id="IPR029026">
    <property type="entry name" value="tRNA_m1G_MTases_N"/>
</dbReference>
<evidence type="ECO:0000256" key="16">
    <source>
        <dbReference type="RuleBase" id="RU003464"/>
    </source>
</evidence>
<comment type="similarity">
    <text evidence="3 15 16">Belongs to the RNA methyltransferase TrmD family.</text>
</comment>
<keyword evidence="8 15" id="KW-0489">Methyltransferase</keyword>
<evidence type="ECO:0000256" key="1">
    <source>
        <dbReference type="ARBA" id="ARBA00002634"/>
    </source>
</evidence>
<comment type="catalytic activity">
    <reaction evidence="14 15 16">
        <text>guanosine(37) in tRNA + S-adenosyl-L-methionine = N(1)-methylguanosine(37) in tRNA + S-adenosyl-L-homocysteine + H(+)</text>
        <dbReference type="Rhea" id="RHEA:36899"/>
        <dbReference type="Rhea" id="RHEA-COMP:10145"/>
        <dbReference type="Rhea" id="RHEA-COMP:10147"/>
        <dbReference type="ChEBI" id="CHEBI:15378"/>
        <dbReference type="ChEBI" id="CHEBI:57856"/>
        <dbReference type="ChEBI" id="CHEBI:59789"/>
        <dbReference type="ChEBI" id="CHEBI:73542"/>
        <dbReference type="ChEBI" id="CHEBI:74269"/>
        <dbReference type="EC" id="2.1.1.228"/>
    </reaction>
</comment>
<evidence type="ECO:0000256" key="7">
    <source>
        <dbReference type="ARBA" id="ARBA00022490"/>
    </source>
</evidence>
<comment type="subcellular location">
    <subcellularLocation>
        <location evidence="2 15 16">Cytoplasm</location>
    </subcellularLocation>
</comment>
<dbReference type="HAMAP" id="MF_00605">
    <property type="entry name" value="TrmD"/>
    <property type="match status" value="1"/>
</dbReference>
<dbReference type="GO" id="GO:0052906">
    <property type="term" value="F:tRNA (guanine(37)-N1)-methyltransferase activity"/>
    <property type="evidence" value="ECO:0007669"/>
    <property type="project" value="UniProtKB-EC"/>
</dbReference>
<evidence type="ECO:0000256" key="12">
    <source>
        <dbReference type="ARBA" id="ARBA00029736"/>
    </source>
</evidence>
<keyword evidence="11 15" id="KW-0819">tRNA processing</keyword>
<evidence type="ECO:0000256" key="5">
    <source>
        <dbReference type="ARBA" id="ARBA00012807"/>
    </source>
</evidence>
<dbReference type="InterPro" id="IPR029028">
    <property type="entry name" value="Alpha/beta_knot_MTases"/>
</dbReference>
<accession>A0ABU1AJ13</accession>
<evidence type="ECO:0000256" key="13">
    <source>
        <dbReference type="ARBA" id="ARBA00033392"/>
    </source>
</evidence>
<dbReference type="PANTHER" id="PTHR46417">
    <property type="entry name" value="TRNA (GUANINE-N(1)-)-METHYLTRANSFERASE"/>
    <property type="match status" value="1"/>
</dbReference>
<dbReference type="NCBIfam" id="TIGR00088">
    <property type="entry name" value="trmD"/>
    <property type="match status" value="1"/>
</dbReference>
<evidence type="ECO:0000259" key="17">
    <source>
        <dbReference type="Pfam" id="PF01746"/>
    </source>
</evidence>
<dbReference type="PANTHER" id="PTHR46417:SF1">
    <property type="entry name" value="TRNA (GUANINE-N(1)-)-METHYLTRANSFERASE"/>
    <property type="match status" value="1"/>
</dbReference>
<keyword evidence="9 15" id="KW-0808">Transferase</keyword>
<evidence type="ECO:0000256" key="4">
    <source>
        <dbReference type="ARBA" id="ARBA00011738"/>
    </source>
</evidence>
<dbReference type="NCBIfam" id="NF000648">
    <property type="entry name" value="PRK00026.1"/>
    <property type="match status" value="1"/>
</dbReference>
<evidence type="ECO:0000256" key="2">
    <source>
        <dbReference type="ARBA" id="ARBA00004496"/>
    </source>
</evidence>
<evidence type="ECO:0000256" key="8">
    <source>
        <dbReference type="ARBA" id="ARBA00022603"/>
    </source>
</evidence>
<evidence type="ECO:0000256" key="15">
    <source>
        <dbReference type="HAMAP-Rule" id="MF_00605"/>
    </source>
</evidence>
<feature type="domain" description="tRNA methyltransferase TRMD/TRM10-type" evidence="17">
    <location>
        <begin position="4"/>
        <end position="224"/>
    </location>
</feature>
<dbReference type="InterPro" id="IPR002649">
    <property type="entry name" value="tRNA_m1G_MeTrfase_TrmD"/>
</dbReference>
<dbReference type="EMBL" id="JARXIC010000013">
    <property type="protein sequence ID" value="MDQ8194629.1"/>
    <property type="molecule type" value="Genomic_DNA"/>
</dbReference>
<evidence type="ECO:0000313" key="18">
    <source>
        <dbReference type="EMBL" id="MDQ8194629.1"/>
    </source>
</evidence>
<dbReference type="InterPro" id="IPR023148">
    <property type="entry name" value="tRNA_m1G_MeTrfase_C_sf"/>
</dbReference>
<dbReference type="SUPFAM" id="SSF75217">
    <property type="entry name" value="alpha/beta knot"/>
    <property type="match status" value="1"/>
</dbReference>
<reference evidence="18 19" key="1">
    <citation type="submission" date="2023-04" db="EMBL/GenBank/DDBJ databases">
        <title>A novel bacteria isolated from coastal sediment.</title>
        <authorList>
            <person name="Liu X.-J."/>
            <person name="Du Z.-J."/>
        </authorList>
    </citation>
    <scope>NUCLEOTIDE SEQUENCE [LARGE SCALE GENOMIC DNA]</scope>
    <source>
        <strain evidence="18 19">SDUM461004</strain>
    </source>
</reference>
<organism evidence="18 19">
    <name type="scientific">Thalassobacterium sedimentorum</name>
    <dbReference type="NCBI Taxonomy" id="3041258"/>
    <lineage>
        <taxon>Bacteria</taxon>
        <taxon>Pseudomonadati</taxon>
        <taxon>Verrucomicrobiota</taxon>
        <taxon>Opitutia</taxon>
        <taxon>Puniceicoccales</taxon>
        <taxon>Coraliomargaritaceae</taxon>
        <taxon>Thalassobacterium</taxon>
    </lineage>
</organism>
<dbReference type="InterPro" id="IPR016009">
    <property type="entry name" value="tRNA_MeTrfase_TRMD/TRM10"/>
</dbReference>
<name>A0ABU1AJ13_9BACT</name>
<evidence type="ECO:0000256" key="10">
    <source>
        <dbReference type="ARBA" id="ARBA00022691"/>
    </source>
</evidence>
<evidence type="ECO:0000256" key="9">
    <source>
        <dbReference type="ARBA" id="ARBA00022679"/>
    </source>
</evidence>
<comment type="caution">
    <text evidence="18">The sequence shown here is derived from an EMBL/GenBank/DDBJ whole genome shotgun (WGS) entry which is preliminary data.</text>
</comment>
<keyword evidence="7 15" id="KW-0963">Cytoplasm</keyword>
<evidence type="ECO:0000256" key="11">
    <source>
        <dbReference type="ARBA" id="ARBA00022694"/>
    </source>
</evidence>
<proteinExistence type="inferred from homology"/>
<dbReference type="CDD" id="cd18080">
    <property type="entry name" value="TrmD-like"/>
    <property type="match status" value="1"/>
</dbReference>
<dbReference type="RefSeq" id="WP_308985096.1">
    <property type="nucleotide sequence ID" value="NZ_JARXIC010000013.1"/>
</dbReference>
<dbReference type="EC" id="2.1.1.228" evidence="5 15"/>
<sequence length="225" mass="25345">MHLEFDILTLFPEMVEGFFTSSMLARGQKNGLIDIRTHQLRNWTSDKHNKTDELPYGGGAGMVMKPEPIFAAVEALRKPQTKVVYMAPDGVPLSSQFARELVKEEHLIILSGHYEGVDQRVRDELVDLEVSIGDYVLTNGTLAAAVMIDSISRFIPGFLGDEKSLTEESFMSTLLGFPQYTRPADFRGMRVPEVLLSGDHAAIAKWRHEQQIEKTRQLRPDLLDT</sequence>
<dbReference type="PIRSF" id="PIRSF000386">
    <property type="entry name" value="tRNA_mtase"/>
    <property type="match status" value="1"/>
</dbReference>
<dbReference type="Gene3D" id="1.10.1270.20">
    <property type="entry name" value="tRNA(m1g37)methyltransferase, domain 2"/>
    <property type="match status" value="1"/>
</dbReference>
<feature type="binding site" evidence="15">
    <location>
        <begin position="132"/>
        <end position="137"/>
    </location>
    <ligand>
        <name>S-adenosyl-L-methionine</name>
        <dbReference type="ChEBI" id="CHEBI:59789"/>
    </ligand>
</feature>
<comment type="subunit">
    <text evidence="4 15 16">Homodimer.</text>
</comment>
<evidence type="ECO:0000256" key="3">
    <source>
        <dbReference type="ARBA" id="ARBA00007630"/>
    </source>
</evidence>
<keyword evidence="19" id="KW-1185">Reference proteome</keyword>
<feature type="binding site" evidence="15">
    <location>
        <position position="112"/>
    </location>
    <ligand>
        <name>S-adenosyl-L-methionine</name>
        <dbReference type="ChEBI" id="CHEBI:59789"/>
    </ligand>
</feature>
<evidence type="ECO:0000256" key="14">
    <source>
        <dbReference type="ARBA" id="ARBA00047783"/>
    </source>
</evidence>